<accession>A0ABU2TCS7</accession>
<dbReference type="InterPro" id="IPR036388">
    <property type="entry name" value="WH-like_DNA-bd_sf"/>
</dbReference>
<dbReference type="SUPFAM" id="SSF46785">
    <property type="entry name" value="Winged helix' DNA-binding domain"/>
    <property type="match status" value="1"/>
</dbReference>
<dbReference type="InterPro" id="IPR036390">
    <property type="entry name" value="WH_DNA-bd_sf"/>
</dbReference>
<reference evidence="1" key="1">
    <citation type="submission" date="2024-05" db="EMBL/GenBank/DDBJ databases">
        <title>30 novel species of actinomycetes from the DSMZ collection.</title>
        <authorList>
            <person name="Nouioui I."/>
        </authorList>
    </citation>
    <scope>NUCLEOTIDE SEQUENCE</scope>
    <source>
        <strain evidence="1">DSM 41527</strain>
    </source>
</reference>
<dbReference type="EMBL" id="JAVRFE010000034">
    <property type="protein sequence ID" value="MDT0458716.1"/>
    <property type="molecule type" value="Genomic_DNA"/>
</dbReference>
<protein>
    <submittedName>
        <fullName evidence="1">ArsR family transcriptional regulator</fullName>
    </submittedName>
</protein>
<organism evidence="1 2">
    <name type="scientific">Streptomyces mooreae</name>
    <dbReference type="NCBI Taxonomy" id="3075523"/>
    <lineage>
        <taxon>Bacteria</taxon>
        <taxon>Bacillati</taxon>
        <taxon>Actinomycetota</taxon>
        <taxon>Actinomycetes</taxon>
        <taxon>Kitasatosporales</taxon>
        <taxon>Streptomycetaceae</taxon>
        <taxon>Streptomyces</taxon>
    </lineage>
</organism>
<dbReference type="Gene3D" id="1.10.10.10">
    <property type="entry name" value="Winged helix-like DNA-binding domain superfamily/Winged helix DNA-binding domain"/>
    <property type="match status" value="1"/>
</dbReference>
<proteinExistence type="predicted"/>
<evidence type="ECO:0000313" key="2">
    <source>
        <dbReference type="Proteomes" id="UP001180551"/>
    </source>
</evidence>
<keyword evidence="2" id="KW-1185">Reference proteome</keyword>
<sequence>MDLEQRLTEVERRLAALERSAARPPVSAPEREPDEELWALRGLKEQWAELGADNGGVLFTGAVRTPAGLRYEWQYGLATDALLDDDWAAAAESFAALGQPLRLRLLREVLGGRCTAAELTGLDGTGTTGQIYHHLRQLTAAGWLQTAARGRYEVPAGRVVPLLVMLTAAGC</sequence>
<name>A0ABU2TCS7_9ACTN</name>
<dbReference type="RefSeq" id="WP_311625791.1">
    <property type="nucleotide sequence ID" value="NZ_JAVRFE010000034.1"/>
</dbReference>
<comment type="caution">
    <text evidence="1">The sequence shown here is derived from an EMBL/GenBank/DDBJ whole genome shotgun (WGS) entry which is preliminary data.</text>
</comment>
<dbReference type="Proteomes" id="UP001180551">
    <property type="component" value="Unassembled WGS sequence"/>
</dbReference>
<gene>
    <name evidence="1" type="ORF">RM550_23800</name>
</gene>
<evidence type="ECO:0000313" key="1">
    <source>
        <dbReference type="EMBL" id="MDT0458716.1"/>
    </source>
</evidence>